<keyword evidence="2" id="KW-1185">Reference proteome</keyword>
<gene>
    <name evidence="1" type="ORF">Selli1_30610</name>
</gene>
<dbReference type="Gene3D" id="3.10.129.130">
    <property type="match status" value="1"/>
</dbReference>
<evidence type="ECO:0000313" key="2">
    <source>
        <dbReference type="Proteomes" id="UP001145145"/>
    </source>
</evidence>
<protein>
    <submittedName>
        <fullName evidence="1">Uncharacterized protein</fullName>
    </submittedName>
</protein>
<accession>A0A9W6FDC8</accession>
<reference evidence="1 2" key="1">
    <citation type="journal article" date="2023" name="Int. J. Syst. Evol. Microbiol.">
        <title>Sellimonas catena sp. nov., isolated from human faeces.</title>
        <authorList>
            <person name="Hisatomi A."/>
            <person name="Ohkuma M."/>
            <person name="Sakamoto M."/>
        </authorList>
    </citation>
    <scope>NUCLEOTIDE SEQUENCE [LARGE SCALE GENOMIC DNA]</scope>
    <source>
        <strain evidence="1 2">12EGH17</strain>
    </source>
</reference>
<dbReference type="InterPro" id="IPR053735">
    <property type="entry name" value="Type_III_TA_endoRNase"/>
</dbReference>
<comment type="caution">
    <text evidence="1">The sequence shown here is derived from an EMBL/GenBank/DDBJ whole genome shotgun (WGS) entry which is preliminary data.</text>
</comment>
<dbReference type="EMBL" id="BSBO01000039">
    <property type="protein sequence ID" value="GLG05887.1"/>
    <property type="molecule type" value="Genomic_DNA"/>
</dbReference>
<name>A0A9W6FDC8_9FIRM</name>
<dbReference type="AlphaFoldDB" id="A0A9W6FDC8"/>
<dbReference type="Proteomes" id="UP001145145">
    <property type="component" value="Unassembled WGS sequence"/>
</dbReference>
<evidence type="ECO:0000313" key="1">
    <source>
        <dbReference type="EMBL" id="GLG05887.1"/>
    </source>
</evidence>
<proteinExistence type="predicted"/>
<sequence>MLFVATRKCRSTVVPLRSNISPTVPKNQYFALPPSSHTNRGRKHGVHYYKLFPVTRTYIDKFVTTDNSYYTTVLNILNRHESDIIKACQEYLQECEKGNKHYVTPDIDGIIDVLDFLKYKNDTAI</sequence>
<organism evidence="1 2">
    <name type="scientific">Sellimonas catena</name>
    <dbReference type="NCBI Taxonomy" id="2994035"/>
    <lineage>
        <taxon>Bacteria</taxon>
        <taxon>Bacillati</taxon>
        <taxon>Bacillota</taxon>
        <taxon>Clostridia</taxon>
        <taxon>Lachnospirales</taxon>
        <taxon>Lachnospiraceae</taxon>
        <taxon>Sellimonas</taxon>
    </lineage>
</organism>